<evidence type="ECO:0000313" key="3">
    <source>
        <dbReference type="Proteomes" id="UP001295740"/>
    </source>
</evidence>
<evidence type="ECO:0000313" key="2">
    <source>
        <dbReference type="EMBL" id="CAJ2508357.1"/>
    </source>
</evidence>
<comment type="caution">
    <text evidence="2">The sequence shown here is derived from an EMBL/GenBank/DDBJ whole genome shotgun (WGS) entry which is preliminary data.</text>
</comment>
<proteinExistence type="predicted"/>
<keyword evidence="1" id="KW-0175">Coiled coil</keyword>
<feature type="coiled-coil region" evidence="1">
    <location>
        <begin position="1"/>
        <end position="28"/>
    </location>
</feature>
<dbReference type="Proteomes" id="UP001295740">
    <property type="component" value="Unassembled WGS sequence"/>
</dbReference>
<evidence type="ECO:0000256" key="1">
    <source>
        <dbReference type="SAM" id="Coils"/>
    </source>
</evidence>
<name>A0AAI8YKS7_9PEZI</name>
<accession>A0AAI8YKS7</accession>
<organism evidence="2 3">
    <name type="scientific">Anthostomella pinea</name>
    <dbReference type="NCBI Taxonomy" id="933095"/>
    <lineage>
        <taxon>Eukaryota</taxon>
        <taxon>Fungi</taxon>
        <taxon>Dikarya</taxon>
        <taxon>Ascomycota</taxon>
        <taxon>Pezizomycotina</taxon>
        <taxon>Sordariomycetes</taxon>
        <taxon>Xylariomycetidae</taxon>
        <taxon>Xylariales</taxon>
        <taxon>Xylariaceae</taxon>
        <taxon>Anthostomella</taxon>
    </lineage>
</organism>
<reference evidence="2" key="1">
    <citation type="submission" date="2023-10" db="EMBL/GenBank/DDBJ databases">
        <authorList>
            <person name="Hackl T."/>
        </authorList>
    </citation>
    <scope>NUCLEOTIDE SEQUENCE</scope>
</reference>
<keyword evidence="3" id="KW-1185">Reference proteome</keyword>
<dbReference type="EMBL" id="CAUWAG010000011">
    <property type="protein sequence ID" value="CAJ2508357.1"/>
    <property type="molecule type" value="Genomic_DNA"/>
</dbReference>
<dbReference type="AlphaFoldDB" id="A0AAI8YKS7"/>
<sequence length="214" mass="23643">MTQLQKDLDEATAKVERLKKKVAVSRRMPSAPGTHTSSHLSELQNYPWRTEAMNGSFPDVTGNNATKPATSYARKPTAHHMICQYLPRARSVTQEAAGSFLHLHHNLLSRKESSELQLPNARDSSELTTLRKGRWATYSPNLSNRNNLEHPSPPFLVEPTVMGPRESHSDGDDAVEECLPRARTLTQETTGLIVSISLTVDLEVDAQGHGGKLS</sequence>
<gene>
    <name evidence="2" type="ORF">KHLLAP_LOCUS8825</name>
</gene>
<protein>
    <submittedName>
        <fullName evidence="2">Uu.00g133830.m01.CDS01</fullName>
    </submittedName>
</protein>